<proteinExistence type="predicted"/>
<evidence type="ECO:0000313" key="2">
    <source>
        <dbReference type="Proteomes" id="UP000215884"/>
    </source>
</evidence>
<accession>A0A2U8PTU8</accession>
<gene>
    <name evidence="1" type="ORF">CIT40_13375</name>
</gene>
<reference evidence="1 2" key="2">
    <citation type="journal article" date="2019" name="Int. J. Syst. Evol. Microbiol.">
        <title>Description and complete genome sequence of Bradyrhizobium amphicarpaeae sp. nov., harbouring photosystem and nitrogen-fixation genes.</title>
        <authorList>
            <person name="Bromfield E.S.P."/>
            <person name="Cloutier S."/>
            <person name="Nguyen H.D.T."/>
        </authorList>
    </citation>
    <scope>NUCLEOTIDE SEQUENCE [LARGE SCALE GENOMIC DNA]</scope>
    <source>
        <strain evidence="1 2">39S1MB</strain>
    </source>
</reference>
<reference evidence="1 2" key="1">
    <citation type="journal article" date="2017" name="Syst. Appl. Microbiol.">
        <title>Soybeans inoculated with root zone soils of Canadian native legumes harbour diverse and novel Bradyrhizobium spp. that possess agricultural potential.</title>
        <authorList>
            <person name="Bromfield E.S.P."/>
            <person name="Cloutier S."/>
            <person name="Tambong J.T."/>
            <person name="Tran Thi T.V."/>
        </authorList>
    </citation>
    <scope>NUCLEOTIDE SEQUENCE [LARGE SCALE GENOMIC DNA]</scope>
    <source>
        <strain evidence="1 2">39S1MB</strain>
    </source>
</reference>
<sequence length="60" mass="6371">MGWRLSRGDELKELASDLSRAAVRARGLGLPTTVYLLSMALVEVREAAAGADDGHDDDAT</sequence>
<dbReference type="EMBL" id="CP029426">
    <property type="protein sequence ID" value="AWM00925.1"/>
    <property type="molecule type" value="Genomic_DNA"/>
</dbReference>
<protein>
    <submittedName>
        <fullName evidence="1">Uncharacterized protein</fullName>
    </submittedName>
</protein>
<evidence type="ECO:0000313" key="1">
    <source>
        <dbReference type="EMBL" id="AWM00925.1"/>
    </source>
</evidence>
<dbReference type="AlphaFoldDB" id="A0A2U8PTU8"/>
<keyword evidence="2" id="KW-1185">Reference proteome</keyword>
<dbReference type="KEGG" id="brq:CIT40_13375"/>
<dbReference type="Proteomes" id="UP000215884">
    <property type="component" value="Chromosome"/>
</dbReference>
<name>A0A2U8PTU8_9BRAD</name>
<organism evidence="1 2">
    <name type="scientific">Bradyrhizobium amphicarpaeae</name>
    <dbReference type="NCBI Taxonomy" id="1404768"/>
    <lineage>
        <taxon>Bacteria</taxon>
        <taxon>Pseudomonadati</taxon>
        <taxon>Pseudomonadota</taxon>
        <taxon>Alphaproteobacteria</taxon>
        <taxon>Hyphomicrobiales</taxon>
        <taxon>Nitrobacteraceae</taxon>
        <taxon>Bradyrhizobium</taxon>
    </lineage>
</organism>